<dbReference type="InterPro" id="IPR000276">
    <property type="entry name" value="GPCR_Rhodpsn"/>
</dbReference>
<feature type="transmembrane region" description="Helical" evidence="7">
    <location>
        <begin position="403"/>
        <end position="427"/>
    </location>
</feature>
<dbReference type="CDD" id="cd14978">
    <property type="entry name" value="7tmA_FMRFamide_R-like"/>
    <property type="match status" value="1"/>
</dbReference>
<feature type="transmembrane region" description="Helical" evidence="7">
    <location>
        <begin position="136"/>
        <end position="161"/>
    </location>
</feature>
<feature type="domain" description="G-protein coupled receptors family 1 profile" evidence="8">
    <location>
        <begin position="75"/>
        <end position="460"/>
    </location>
</feature>
<feature type="transmembrane region" description="Helical" evidence="7">
    <location>
        <begin position="94"/>
        <end position="116"/>
    </location>
</feature>
<name>A0A915KHV2_ROMCU</name>
<dbReference type="InterPro" id="IPR053093">
    <property type="entry name" value="GPCR-like"/>
</dbReference>
<dbReference type="PRINTS" id="PR00237">
    <property type="entry name" value="GPCRRHODOPSN"/>
</dbReference>
<dbReference type="AlphaFoldDB" id="A0A915KHV2"/>
<keyword evidence="2 5" id="KW-0812">Transmembrane</keyword>
<evidence type="ECO:0000313" key="10">
    <source>
        <dbReference type="WBParaSite" id="nRc.2.0.1.t37576-RA"/>
    </source>
</evidence>
<dbReference type="Proteomes" id="UP000887565">
    <property type="component" value="Unplaced"/>
</dbReference>
<comment type="similarity">
    <text evidence="5">Belongs to the G-protein coupled receptor 1 family.</text>
</comment>
<accession>A0A915KHV2</accession>
<evidence type="ECO:0000256" key="2">
    <source>
        <dbReference type="ARBA" id="ARBA00022692"/>
    </source>
</evidence>
<dbReference type="PROSITE" id="PS00237">
    <property type="entry name" value="G_PROTEIN_RECEP_F1_1"/>
    <property type="match status" value="1"/>
</dbReference>
<feature type="transmembrane region" description="Helical" evidence="7">
    <location>
        <begin position="439"/>
        <end position="461"/>
    </location>
</feature>
<evidence type="ECO:0000259" key="8">
    <source>
        <dbReference type="PROSITE" id="PS50262"/>
    </source>
</evidence>
<dbReference type="PANTHER" id="PTHR47760:SF2">
    <property type="entry name" value="G-PROTEIN COUPLED RECEPTOR B0563.6-RELATED"/>
    <property type="match status" value="1"/>
</dbReference>
<sequence length="643" mass="73903">MYIKYFKDFVAVQTVQHSFSASDASIMAAADYSTFASTSTTATPLNNSGAHLGHTVSVLCNVYALPVLCFIGILGNAANLITLNSVKLRSVSYIYLRALSAADLSCMIFVLIFAYFELVKLLQFEHLFGNYKAVWYRAHIMLPAINISVNAGILVVVLLTIERYICIAWPVYFRCWNVRVKAITLISLAYATALTLYLPMCWQMKAAKLELWWPPNNTDYVLEYALYKVVDNPAVLHNHYYKAYKWTRETLLKFIPIVVLAALNLFIALAFSIKWSRVPTEIRASFLCMFLKDKNQACENYLQYPIILYQKGQTMSAKKESFLSRAFFFLRKFKQRRSRLIIKNNPSTNNCTSPSQKSAAESVTNPLTTVVTTTAAICRGPHQSRRTHQPHSQQLYLREQRNLYILLTVVAVMFFVCNTPAAINLLLISDELKKSPGYLIFRALANFMEITNHALNFYVFCMCSEDYRRTFMATFPCVKTIHQRTTDIKKRFLTLYWKEKRLHNSIGFRMWCQFDFYNKVYSLVAANAAKDGSGENVVRNETIDEEAAEEQDNETCRFSDKYDTSDCMNKSIPGSSIMMLDATSYDKWCQCVILYKSAILNVLLLWNSIFIRIKILLCNIYEQKIRVFVRDGVSNETNLNVKY</sequence>
<keyword evidence="5" id="KW-0675">Receptor</keyword>
<dbReference type="SUPFAM" id="SSF81321">
    <property type="entry name" value="Family A G protein-coupled receptor-like"/>
    <property type="match status" value="1"/>
</dbReference>
<keyword evidence="5" id="KW-0807">Transducer</keyword>
<organism evidence="9 10">
    <name type="scientific">Romanomermis culicivorax</name>
    <name type="common">Nematode worm</name>
    <dbReference type="NCBI Taxonomy" id="13658"/>
    <lineage>
        <taxon>Eukaryota</taxon>
        <taxon>Metazoa</taxon>
        <taxon>Ecdysozoa</taxon>
        <taxon>Nematoda</taxon>
        <taxon>Enoplea</taxon>
        <taxon>Dorylaimia</taxon>
        <taxon>Mermithida</taxon>
        <taxon>Mermithoidea</taxon>
        <taxon>Mermithidae</taxon>
        <taxon>Romanomermis</taxon>
    </lineage>
</organism>
<feature type="transmembrane region" description="Helical" evidence="7">
    <location>
        <begin position="62"/>
        <end position="82"/>
    </location>
</feature>
<evidence type="ECO:0000256" key="1">
    <source>
        <dbReference type="ARBA" id="ARBA00004370"/>
    </source>
</evidence>
<feature type="transmembrane region" description="Helical" evidence="7">
    <location>
        <begin position="182"/>
        <end position="200"/>
    </location>
</feature>
<evidence type="ECO:0000256" key="5">
    <source>
        <dbReference type="RuleBase" id="RU000688"/>
    </source>
</evidence>
<dbReference type="GO" id="GO:0016020">
    <property type="term" value="C:membrane"/>
    <property type="evidence" value="ECO:0007669"/>
    <property type="project" value="UniProtKB-SubCell"/>
</dbReference>
<feature type="region of interest" description="Disordered" evidence="6">
    <location>
        <begin position="344"/>
        <end position="363"/>
    </location>
</feature>
<evidence type="ECO:0000256" key="7">
    <source>
        <dbReference type="SAM" id="Phobius"/>
    </source>
</evidence>
<dbReference type="Gene3D" id="1.20.1070.10">
    <property type="entry name" value="Rhodopsin 7-helix transmembrane proteins"/>
    <property type="match status" value="1"/>
</dbReference>
<proteinExistence type="inferred from homology"/>
<dbReference type="OMA" id="TIERYIC"/>
<dbReference type="PANTHER" id="PTHR47760">
    <property type="entry name" value="G-PROTEIN COUPLED RECEPTOR B0563.6-LIKE PROTEIN-RELATED"/>
    <property type="match status" value="1"/>
</dbReference>
<keyword evidence="4 7" id="KW-0472">Membrane</keyword>
<reference evidence="10" key="1">
    <citation type="submission" date="2022-11" db="UniProtKB">
        <authorList>
            <consortium name="WormBaseParasite"/>
        </authorList>
    </citation>
    <scope>IDENTIFICATION</scope>
</reference>
<evidence type="ECO:0000313" key="9">
    <source>
        <dbReference type="Proteomes" id="UP000887565"/>
    </source>
</evidence>
<evidence type="ECO:0000256" key="6">
    <source>
        <dbReference type="SAM" id="MobiDB-lite"/>
    </source>
</evidence>
<feature type="transmembrane region" description="Helical" evidence="7">
    <location>
        <begin position="254"/>
        <end position="273"/>
    </location>
</feature>
<dbReference type="GO" id="GO:0004930">
    <property type="term" value="F:G protein-coupled receptor activity"/>
    <property type="evidence" value="ECO:0007669"/>
    <property type="project" value="UniProtKB-KW"/>
</dbReference>
<comment type="subcellular location">
    <subcellularLocation>
        <location evidence="1">Membrane</location>
    </subcellularLocation>
</comment>
<keyword evidence="3 7" id="KW-1133">Transmembrane helix</keyword>
<keyword evidence="5" id="KW-0297">G-protein coupled receptor</keyword>
<evidence type="ECO:0000256" key="4">
    <source>
        <dbReference type="ARBA" id="ARBA00023136"/>
    </source>
</evidence>
<dbReference type="InterPro" id="IPR017452">
    <property type="entry name" value="GPCR_Rhodpsn_7TM"/>
</dbReference>
<feature type="compositionally biased region" description="Low complexity" evidence="6">
    <location>
        <begin position="344"/>
        <end position="355"/>
    </location>
</feature>
<dbReference type="PROSITE" id="PS50262">
    <property type="entry name" value="G_PROTEIN_RECEP_F1_2"/>
    <property type="match status" value="1"/>
</dbReference>
<protein>
    <submittedName>
        <fullName evidence="10">G-protein coupled receptors family 1 profile domain-containing protein</fullName>
    </submittedName>
</protein>
<keyword evidence="9" id="KW-1185">Reference proteome</keyword>
<evidence type="ECO:0000256" key="3">
    <source>
        <dbReference type="ARBA" id="ARBA00022989"/>
    </source>
</evidence>
<dbReference type="WBParaSite" id="nRc.2.0.1.t37576-RA">
    <property type="protein sequence ID" value="nRc.2.0.1.t37576-RA"/>
    <property type="gene ID" value="nRc.2.0.1.g37576"/>
</dbReference>